<feature type="domain" description="Nudix hydrolase" evidence="13">
    <location>
        <begin position="4"/>
        <end position="134"/>
    </location>
</feature>
<name>A0A934V2U6_9PSEU</name>
<evidence type="ECO:0000313" key="15">
    <source>
        <dbReference type="Proteomes" id="UP000635245"/>
    </source>
</evidence>
<evidence type="ECO:0000256" key="11">
    <source>
        <dbReference type="ARBA" id="ARBA00038905"/>
    </source>
</evidence>
<keyword evidence="4" id="KW-0235">DNA replication</keyword>
<evidence type="ECO:0000256" key="5">
    <source>
        <dbReference type="ARBA" id="ARBA00022723"/>
    </source>
</evidence>
<dbReference type="Pfam" id="PF13563">
    <property type="entry name" value="2_5_RNA_ligase2"/>
    <property type="match status" value="1"/>
</dbReference>
<dbReference type="PROSITE" id="PS51462">
    <property type="entry name" value="NUDIX"/>
    <property type="match status" value="1"/>
</dbReference>
<keyword evidence="8" id="KW-0460">Magnesium</keyword>
<evidence type="ECO:0000256" key="9">
    <source>
        <dbReference type="ARBA" id="ARBA00023204"/>
    </source>
</evidence>
<dbReference type="InterPro" id="IPR020084">
    <property type="entry name" value="NUDIX_hydrolase_CS"/>
</dbReference>
<dbReference type="GO" id="GO:0046872">
    <property type="term" value="F:metal ion binding"/>
    <property type="evidence" value="ECO:0007669"/>
    <property type="project" value="UniProtKB-KW"/>
</dbReference>
<evidence type="ECO:0000259" key="13">
    <source>
        <dbReference type="PROSITE" id="PS51462"/>
    </source>
</evidence>
<dbReference type="InterPro" id="IPR000086">
    <property type="entry name" value="NUDIX_hydrolase_dom"/>
</dbReference>
<dbReference type="GO" id="GO:0008413">
    <property type="term" value="F:8-oxo-7,8-dihydroguanosine triphosphate pyrophosphatase activity"/>
    <property type="evidence" value="ECO:0007669"/>
    <property type="project" value="TreeGrafter"/>
</dbReference>
<dbReference type="GO" id="GO:0044716">
    <property type="term" value="F:8-oxo-GDP phosphatase activity"/>
    <property type="evidence" value="ECO:0007669"/>
    <property type="project" value="TreeGrafter"/>
</dbReference>
<dbReference type="AlphaFoldDB" id="A0A934V2U6"/>
<dbReference type="EMBL" id="JAENJH010000004">
    <property type="protein sequence ID" value="MBK1786461.1"/>
    <property type="molecule type" value="Genomic_DNA"/>
</dbReference>
<comment type="cofactor">
    <cofactor evidence="1">
        <name>Mg(2+)</name>
        <dbReference type="ChEBI" id="CHEBI:18420"/>
    </cofactor>
</comment>
<evidence type="ECO:0000256" key="4">
    <source>
        <dbReference type="ARBA" id="ARBA00022705"/>
    </source>
</evidence>
<dbReference type="PRINTS" id="PR00502">
    <property type="entry name" value="NUDIXFAMILY"/>
</dbReference>
<dbReference type="Proteomes" id="UP000635245">
    <property type="component" value="Unassembled WGS sequence"/>
</dbReference>
<dbReference type="InterPro" id="IPR015797">
    <property type="entry name" value="NUDIX_hydrolase-like_dom_sf"/>
</dbReference>
<keyword evidence="15" id="KW-1185">Reference proteome</keyword>
<dbReference type="PROSITE" id="PS00893">
    <property type="entry name" value="NUDIX_BOX"/>
    <property type="match status" value="1"/>
</dbReference>
<dbReference type="EC" id="3.6.1.55" evidence="11"/>
<evidence type="ECO:0000256" key="8">
    <source>
        <dbReference type="ARBA" id="ARBA00022842"/>
    </source>
</evidence>
<comment type="caution">
    <text evidence="14">The sequence shown here is derived from an EMBL/GenBank/DDBJ whole genome shotgun (WGS) entry which is preliminary data.</text>
</comment>
<evidence type="ECO:0000256" key="6">
    <source>
        <dbReference type="ARBA" id="ARBA00022763"/>
    </source>
</evidence>
<dbReference type="SUPFAM" id="SSF55144">
    <property type="entry name" value="LigT-like"/>
    <property type="match status" value="1"/>
</dbReference>
<proteinExistence type="inferred from homology"/>
<keyword evidence="7 12" id="KW-0378">Hydrolase</keyword>
<evidence type="ECO:0000256" key="7">
    <source>
        <dbReference type="ARBA" id="ARBA00022801"/>
    </source>
</evidence>
<evidence type="ECO:0000256" key="2">
    <source>
        <dbReference type="ARBA" id="ARBA00005582"/>
    </source>
</evidence>
<comment type="similarity">
    <text evidence="2 12">Belongs to the Nudix hydrolase family.</text>
</comment>
<evidence type="ECO:0000256" key="1">
    <source>
        <dbReference type="ARBA" id="ARBA00001946"/>
    </source>
</evidence>
<dbReference type="GO" id="GO:0035539">
    <property type="term" value="F:8-oxo-7,8-dihydrodeoxyguanosine triphosphate pyrophosphatase activity"/>
    <property type="evidence" value="ECO:0007669"/>
    <property type="project" value="UniProtKB-EC"/>
</dbReference>
<sequence>MKRKPHRCVAALLVHEGRVLLAHRSSRRAWHPDVWDLPGGHVEDGEHPATALIRELREELGITVGQRTLSSAPRIELHTDDVVVEIRVVREWTGTVVNAAPDEHDSIAWFAPADTESLTLADPSYRGLIEAVRTGPRRHLCALVGGTVAEEVDVARHRWDPVMAAVAPPHVTLSYPEEVTDERLLLDRMAAVAEHQPPFHLTLAQSFTREGGTFLGLLDVEGGWARLRETLLAAPFRAVDFPPHLTVAHPRTSHHGEACAQELRAPVGASVRVDEICFTETGLAFTVLHRFPLRGRATDASPDPPRGS</sequence>
<dbReference type="GO" id="GO:0006260">
    <property type="term" value="P:DNA replication"/>
    <property type="evidence" value="ECO:0007669"/>
    <property type="project" value="UniProtKB-KW"/>
</dbReference>
<organism evidence="14 15">
    <name type="scientific">Prauserella cavernicola</name>
    <dbReference type="NCBI Taxonomy" id="2800127"/>
    <lineage>
        <taxon>Bacteria</taxon>
        <taxon>Bacillati</taxon>
        <taxon>Actinomycetota</taxon>
        <taxon>Actinomycetes</taxon>
        <taxon>Pseudonocardiales</taxon>
        <taxon>Pseudonocardiaceae</taxon>
        <taxon>Prauserella</taxon>
    </lineage>
</organism>
<dbReference type="Gene3D" id="3.90.1140.10">
    <property type="entry name" value="Cyclic phosphodiesterase"/>
    <property type="match status" value="1"/>
</dbReference>
<dbReference type="InterPro" id="IPR047127">
    <property type="entry name" value="MutT-like"/>
</dbReference>
<evidence type="ECO:0000256" key="3">
    <source>
        <dbReference type="ARBA" id="ARBA00022457"/>
    </source>
</evidence>
<reference evidence="14" key="1">
    <citation type="submission" date="2020-12" db="EMBL/GenBank/DDBJ databases">
        <title>Prauserella sp. ASG 168, a novel actinomycete isolated from cave rock.</title>
        <authorList>
            <person name="Suriyachadkun C."/>
        </authorList>
    </citation>
    <scope>NUCLEOTIDE SEQUENCE</scope>
    <source>
        <strain evidence="14">ASG 168</strain>
    </source>
</reference>
<evidence type="ECO:0000313" key="14">
    <source>
        <dbReference type="EMBL" id="MBK1786461.1"/>
    </source>
</evidence>
<dbReference type="Gene3D" id="3.90.79.10">
    <property type="entry name" value="Nucleoside Triphosphate Pyrophosphohydrolase"/>
    <property type="match status" value="1"/>
</dbReference>
<keyword evidence="5" id="KW-0479">Metal-binding</keyword>
<dbReference type="InterPro" id="IPR020476">
    <property type="entry name" value="Nudix_hydrolase"/>
</dbReference>
<comment type="catalytic activity">
    <reaction evidence="10">
        <text>8-oxo-dGTP + H2O = 8-oxo-dGMP + diphosphate + H(+)</text>
        <dbReference type="Rhea" id="RHEA:31575"/>
        <dbReference type="ChEBI" id="CHEBI:15377"/>
        <dbReference type="ChEBI" id="CHEBI:15378"/>
        <dbReference type="ChEBI" id="CHEBI:33019"/>
        <dbReference type="ChEBI" id="CHEBI:63224"/>
        <dbReference type="ChEBI" id="CHEBI:77896"/>
        <dbReference type="EC" id="3.6.1.55"/>
    </reaction>
</comment>
<evidence type="ECO:0000256" key="12">
    <source>
        <dbReference type="RuleBase" id="RU003476"/>
    </source>
</evidence>
<dbReference type="SUPFAM" id="SSF55811">
    <property type="entry name" value="Nudix"/>
    <property type="match status" value="1"/>
</dbReference>
<dbReference type="GO" id="GO:0006281">
    <property type="term" value="P:DNA repair"/>
    <property type="evidence" value="ECO:0007669"/>
    <property type="project" value="UniProtKB-KW"/>
</dbReference>
<evidence type="ECO:0000256" key="10">
    <source>
        <dbReference type="ARBA" id="ARBA00035861"/>
    </source>
</evidence>
<dbReference type="RefSeq" id="WP_200319924.1">
    <property type="nucleotide sequence ID" value="NZ_JAENJH010000004.1"/>
</dbReference>
<keyword evidence="9" id="KW-0234">DNA repair</keyword>
<gene>
    <name evidence="14" type="ORF">JHE00_19200</name>
</gene>
<dbReference type="Pfam" id="PF00293">
    <property type="entry name" value="NUDIX"/>
    <property type="match status" value="1"/>
</dbReference>
<accession>A0A934V2U6</accession>
<dbReference type="InterPro" id="IPR009097">
    <property type="entry name" value="Cyclic_Pdiesterase"/>
</dbReference>
<dbReference type="PANTHER" id="PTHR47707:SF1">
    <property type="entry name" value="NUDIX HYDROLASE FAMILY PROTEIN"/>
    <property type="match status" value="1"/>
</dbReference>
<keyword evidence="6" id="KW-0227">DNA damage</keyword>
<protein>
    <recommendedName>
        <fullName evidence="11">8-oxo-dGTP diphosphatase</fullName>
        <ecNumber evidence="11">3.6.1.55</ecNumber>
    </recommendedName>
</protein>
<dbReference type="PANTHER" id="PTHR47707">
    <property type="entry name" value="8-OXO-DGTP DIPHOSPHATASE"/>
    <property type="match status" value="1"/>
</dbReference>
<dbReference type="GO" id="GO:0044715">
    <property type="term" value="F:8-oxo-dGDP phosphatase activity"/>
    <property type="evidence" value="ECO:0007669"/>
    <property type="project" value="TreeGrafter"/>
</dbReference>
<keyword evidence="3" id="KW-0515">Mutator protein</keyword>